<dbReference type="SUPFAM" id="SSF48452">
    <property type="entry name" value="TPR-like"/>
    <property type="match status" value="1"/>
</dbReference>
<protein>
    <submittedName>
        <fullName evidence="1">Uncharacterized protein</fullName>
    </submittedName>
</protein>
<reference evidence="1 2" key="1">
    <citation type="journal article" date="2013" name="Int. J. Syst. Evol. Microbiol.">
        <title>Tumebacillus flagellatus sp. nov., an alpha-amylase/pullulanase-producing bacterium isolated from cassava wastewater.</title>
        <authorList>
            <person name="Wang Q."/>
            <person name="Xie N."/>
            <person name="Qin Y."/>
            <person name="Shen N."/>
            <person name="Zhu J."/>
            <person name="Mi H."/>
            <person name="Huang R."/>
        </authorList>
    </citation>
    <scope>NUCLEOTIDE SEQUENCE [LARGE SCALE GENOMIC DNA]</scope>
    <source>
        <strain evidence="1 2">GST4</strain>
    </source>
</reference>
<dbReference type="InterPro" id="IPR011990">
    <property type="entry name" value="TPR-like_helical_dom_sf"/>
</dbReference>
<keyword evidence="2" id="KW-1185">Reference proteome</keyword>
<proteinExistence type="predicted"/>
<accession>A0A074LTX3</accession>
<organism evidence="1 2">
    <name type="scientific">Tumebacillus flagellatus</name>
    <dbReference type="NCBI Taxonomy" id="1157490"/>
    <lineage>
        <taxon>Bacteria</taxon>
        <taxon>Bacillati</taxon>
        <taxon>Bacillota</taxon>
        <taxon>Bacilli</taxon>
        <taxon>Bacillales</taxon>
        <taxon>Alicyclobacillaceae</taxon>
        <taxon>Tumebacillus</taxon>
    </lineage>
</organism>
<evidence type="ECO:0000313" key="2">
    <source>
        <dbReference type="Proteomes" id="UP000027931"/>
    </source>
</evidence>
<dbReference type="Gene3D" id="1.25.40.10">
    <property type="entry name" value="Tetratricopeptide repeat domain"/>
    <property type="match status" value="1"/>
</dbReference>
<sequence>MLGKLALRLGVAADEWLSESETFPTLSPVPMDIGQAYFVRETYRHILDSIAVQEQDPTLPLDARRHLVLVKTEALLRLDFVKEALRELVEAIATAFGKKTPEDKLYLAKLHLRLGEVYERKAERVVAKHRPSRPGGESVTFFLPGSGSSPREEALVEGYLSYMRGYLLVDRLQHPEAHGLADQLADGLSRVADAMGGARSITARLLELAHDASARDPRLAFNYLTQAKALQRSLDRREMRDELSEALQEVRRKQANPEAVLRDVLRDVRKGPLGDDDRIRLINSFSNAAEHCFSQQRYEETGEHLKKARDLIGNGVLPIFITRTYYTTQAQYSLLCGEYETAVEHAMIAYEKAQEMNFPEEAVSALQLAADAYKKQGEAAKAVDVLRQAGDLLARGESAATKYIHE</sequence>
<dbReference type="AlphaFoldDB" id="A0A074LTX3"/>
<gene>
    <name evidence="1" type="ORF">EL26_06370</name>
</gene>
<comment type="caution">
    <text evidence="1">The sequence shown here is derived from an EMBL/GenBank/DDBJ whole genome shotgun (WGS) entry which is preliminary data.</text>
</comment>
<dbReference type="EMBL" id="JMIR01000006">
    <property type="protein sequence ID" value="KEO84085.1"/>
    <property type="molecule type" value="Genomic_DNA"/>
</dbReference>
<evidence type="ECO:0000313" key="1">
    <source>
        <dbReference type="EMBL" id="KEO84085.1"/>
    </source>
</evidence>
<dbReference type="Proteomes" id="UP000027931">
    <property type="component" value="Unassembled WGS sequence"/>
</dbReference>
<name>A0A074LTX3_9BACL</name>